<gene>
    <name evidence="2" type="ORF">EVOR1521_LOCUS9349</name>
</gene>
<accession>A0AA36I632</accession>
<feature type="chain" id="PRO_5041428222" evidence="1">
    <location>
        <begin position="21"/>
        <end position="442"/>
    </location>
</feature>
<evidence type="ECO:0000313" key="3">
    <source>
        <dbReference type="Proteomes" id="UP001178507"/>
    </source>
</evidence>
<keyword evidence="1" id="KW-0732">Signal</keyword>
<keyword evidence="3" id="KW-1185">Reference proteome</keyword>
<sequence>MKFGCVGIVSILFSFQGAAAVSSQRATGAKSSSSPWLSLLTNSWALSGESQPDQTKGLDSLAHDIVQLAKTGAAAPDATMTSAIDSIRSIVTDMKAAVNDSHSAAQAAIDQKANLVTACKAPAATDMTNFQLAMPVNAEAVLTCRESEKPLYDSYTLCESEKARCSNTNECCAALVQPNKYCLNPGIAPSPLQYESTCEGASMCKEADMTSKLAFFKGKLQELDAAEAACETSRAGCQESYDCATKEAAWKTQKLACHDKQTEFEQSYCNLATSVEAQWDSYLRCYDVNKTGLVSEEQKQAAALPGRQQEWRALLRIDCLLSALASSDVNAELETCIKANYTADDWKHLSLSYPSKLDTFVARQSCSEELLAPGTTYFKEHMYSKVDKALMPEQLTTYFCVSGLSTSHCSAKTSAMLLLTKAVKRHHGHRHLTFRRLAHKHH</sequence>
<organism evidence="2 3">
    <name type="scientific">Effrenium voratum</name>
    <dbReference type="NCBI Taxonomy" id="2562239"/>
    <lineage>
        <taxon>Eukaryota</taxon>
        <taxon>Sar</taxon>
        <taxon>Alveolata</taxon>
        <taxon>Dinophyceae</taxon>
        <taxon>Suessiales</taxon>
        <taxon>Symbiodiniaceae</taxon>
        <taxon>Effrenium</taxon>
    </lineage>
</organism>
<reference evidence="2" key="1">
    <citation type="submission" date="2023-08" db="EMBL/GenBank/DDBJ databases">
        <authorList>
            <person name="Chen Y."/>
            <person name="Shah S."/>
            <person name="Dougan E. K."/>
            <person name="Thang M."/>
            <person name="Chan C."/>
        </authorList>
    </citation>
    <scope>NUCLEOTIDE SEQUENCE</scope>
</reference>
<evidence type="ECO:0000256" key="1">
    <source>
        <dbReference type="SAM" id="SignalP"/>
    </source>
</evidence>
<protein>
    <submittedName>
        <fullName evidence="2">Uncharacterized protein</fullName>
    </submittedName>
</protein>
<comment type="caution">
    <text evidence="2">The sequence shown here is derived from an EMBL/GenBank/DDBJ whole genome shotgun (WGS) entry which is preliminary data.</text>
</comment>
<dbReference type="EMBL" id="CAUJNA010000836">
    <property type="protein sequence ID" value="CAJ1381771.1"/>
    <property type="molecule type" value="Genomic_DNA"/>
</dbReference>
<dbReference type="Proteomes" id="UP001178507">
    <property type="component" value="Unassembled WGS sequence"/>
</dbReference>
<dbReference type="AlphaFoldDB" id="A0AA36I632"/>
<evidence type="ECO:0000313" key="2">
    <source>
        <dbReference type="EMBL" id="CAJ1381771.1"/>
    </source>
</evidence>
<proteinExistence type="predicted"/>
<feature type="signal peptide" evidence="1">
    <location>
        <begin position="1"/>
        <end position="20"/>
    </location>
</feature>
<name>A0AA36I632_9DINO</name>